<dbReference type="EMBL" id="CAUYUJ010015114">
    <property type="protein sequence ID" value="CAK0850016.1"/>
    <property type="molecule type" value="Genomic_DNA"/>
</dbReference>
<sequence length="483" mass="49784">MAAGGGLAAPLRGAAGARAAADRLVARLQRQLADADRRRLEAEEAIDTLVGDAEVGARIRCLLPALAALVAGRAPTWLQKLRRNVALHAAAPGARILVAKAAELRAAQQGPRLERAAVATGASDGVEDVDTVESGWAEVLATRGASGVLETQDPRAGGGLPFHARVFHVAELEPRLLAQADALAAERAPRPGLGGQGGTGQQDLPDAQGHLHGATPEGLVPGGLGTFPICSDKEAIPAGPGLAPGMWHTSEPLAEAEAFVQGLAAGWRLAEGASESFGPERLEAAEQDDEVADPAHHSVEGASTCVSEEFVTASGLADSFGAEAMGAADPEEGQDVAAHFSKQAAAAHGPSADLAELFASFEEMLGVGVSVSSASQADVQLIRHPSKLSGTAGETVQLFDPIEEPESGEAEPEGKQAEAVHGAAVPKVRDLECARLERALEAQVLLFEALESERASPRRLDPQREAVRAALAALEHARRQGDS</sequence>
<keyword evidence="1" id="KW-0175">Coiled coil</keyword>
<dbReference type="Proteomes" id="UP001189429">
    <property type="component" value="Unassembled WGS sequence"/>
</dbReference>
<evidence type="ECO:0000313" key="3">
    <source>
        <dbReference type="EMBL" id="CAK0850016.1"/>
    </source>
</evidence>
<feature type="region of interest" description="Disordered" evidence="2">
    <location>
        <begin position="188"/>
        <end position="217"/>
    </location>
</feature>
<gene>
    <name evidence="3" type="ORF">PCOR1329_LOCUS42565</name>
</gene>
<protein>
    <submittedName>
        <fullName evidence="3">Uncharacterized protein</fullName>
    </submittedName>
</protein>
<keyword evidence="4" id="KW-1185">Reference proteome</keyword>
<evidence type="ECO:0000256" key="1">
    <source>
        <dbReference type="SAM" id="Coils"/>
    </source>
</evidence>
<proteinExistence type="predicted"/>
<evidence type="ECO:0000313" key="4">
    <source>
        <dbReference type="Proteomes" id="UP001189429"/>
    </source>
</evidence>
<organism evidence="3 4">
    <name type="scientific">Prorocentrum cordatum</name>
    <dbReference type="NCBI Taxonomy" id="2364126"/>
    <lineage>
        <taxon>Eukaryota</taxon>
        <taxon>Sar</taxon>
        <taxon>Alveolata</taxon>
        <taxon>Dinophyceae</taxon>
        <taxon>Prorocentrales</taxon>
        <taxon>Prorocentraceae</taxon>
        <taxon>Prorocentrum</taxon>
    </lineage>
</organism>
<accession>A0ABN9TVI7</accession>
<comment type="caution">
    <text evidence="3">The sequence shown here is derived from an EMBL/GenBank/DDBJ whole genome shotgun (WGS) entry which is preliminary data.</text>
</comment>
<feature type="coiled-coil region" evidence="1">
    <location>
        <begin position="18"/>
        <end position="45"/>
    </location>
</feature>
<name>A0ABN9TVI7_9DINO</name>
<evidence type="ECO:0000256" key="2">
    <source>
        <dbReference type="SAM" id="MobiDB-lite"/>
    </source>
</evidence>
<reference evidence="3" key="1">
    <citation type="submission" date="2023-10" db="EMBL/GenBank/DDBJ databases">
        <authorList>
            <person name="Chen Y."/>
            <person name="Shah S."/>
            <person name="Dougan E. K."/>
            <person name="Thang M."/>
            <person name="Chan C."/>
        </authorList>
    </citation>
    <scope>NUCLEOTIDE SEQUENCE [LARGE SCALE GENOMIC DNA]</scope>
</reference>